<keyword evidence="3" id="KW-1185">Reference proteome</keyword>
<dbReference type="AlphaFoldDB" id="A0A3D9L141"/>
<sequence length="122" mass="13353">MSQKLIHYLVAGVFALFAALQLNDPDPLLWVLLYGVVAVVAVLKVFLVQISLKPLITTFIVIFLVYAATYVPSFLDFLDSSNKGDLVGKMKASTPWIEGTRELLGLLIAVGGLIYLRQSKVA</sequence>
<dbReference type="Pfam" id="PF15071">
    <property type="entry name" value="TMEM220"/>
    <property type="match status" value="1"/>
</dbReference>
<proteinExistence type="predicted"/>
<comment type="caution">
    <text evidence="2">The sequence shown here is derived from an EMBL/GenBank/DDBJ whole genome shotgun (WGS) entry which is preliminary data.</text>
</comment>
<dbReference type="OrthoDB" id="329078at2"/>
<dbReference type="RefSeq" id="WP_115869234.1">
    <property type="nucleotide sequence ID" value="NZ_QREG01000017.1"/>
</dbReference>
<dbReference type="EMBL" id="QREG01000017">
    <property type="protein sequence ID" value="RED95595.1"/>
    <property type="molecule type" value="Genomic_DNA"/>
</dbReference>
<protein>
    <submittedName>
        <fullName evidence="2">Transmembrane family 220 protein</fullName>
    </submittedName>
</protein>
<evidence type="ECO:0000313" key="3">
    <source>
        <dbReference type="Proteomes" id="UP000256779"/>
    </source>
</evidence>
<keyword evidence="1" id="KW-1133">Transmembrane helix</keyword>
<feature type="transmembrane region" description="Helical" evidence="1">
    <location>
        <begin position="55"/>
        <end position="75"/>
    </location>
</feature>
<evidence type="ECO:0000313" key="2">
    <source>
        <dbReference type="EMBL" id="RED95595.1"/>
    </source>
</evidence>
<keyword evidence="1" id="KW-0472">Membrane</keyword>
<evidence type="ECO:0000256" key="1">
    <source>
        <dbReference type="SAM" id="Phobius"/>
    </source>
</evidence>
<dbReference type="Proteomes" id="UP000256779">
    <property type="component" value="Unassembled WGS sequence"/>
</dbReference>
<feature type="transmembrane region" description="Helical" evidence="1">
    <location>
        <begin position="28"/>
        <end position="48"/>
    </location>
</feature>
<organism evidence="2 3">
    <name type="scientific">Marinoscillum furvescens DSM 4134</name>
    <dbReference type="NCBI Taxonomy" id="1122208"/>
    <lineage>
        <taxon>Bacteria</taxon>
        <taxon>Pseudomonadati</taxon>
        <taxon>Bacteroidota</taxon>
        <taxon>Cytophagia</taxon>
        <taxon>Cytophagales</taxon>
        <taxon>Reichenbachiellaceae</taxon>
        <taxon>Marinoscillum</taxon>
    </lineage>
</organism>
<gene>
    <name evidence="2" type="ORF">C7460_11744</name>
</gene>
<keyword evidence="1 2" id="KW-0812">Transmembrane</keyword>
<dbReference type="InterPro" id="IPR029377">
    <property type="entry name" value="TMEM220"/>
</dbReference>
<feature type="transmembrane region" description="Helical" evidence="1">
    <location>
        <begin position="5"/>
        <end position="22"/>
    </location>
</feature>
<name>A0A3D9L141_MARFU</name>
<feature type="transmembrane region" description="Helical" evidence="1">
    <location>
        <begin position="95"/>
        <end position="116"/>
    </location>
</feature>
<reference evidence="2 3" key="1">
    <citation type="submission" date="2018-07" db="EMBL/GenBank/DDBJ databases">
        <title>Genomic Encyclopedia of Type Strains, Phase IV (KMG-IV): sequencing the most valuable type-strain genomes for metagenomic binning, comparative biology and taxonomic classification.</title>
        <authorList>
            <person name="Goeker M."/>
        </authorList>
    </citation>
    <scope>NUCLEOTIDE SEQUENCE [LARGE SCALE GENOMIC DNA]</scope>
    <source>
        <strain evidence="2 3">DSM 4134</strain>
    </source>
</reference>
<accession>A0A3D9L141</accession>